<gene>
    <name evidence="3" type="ORF">ACA1_222710</name>
</gene>
<dbReference type="OMA" id="GPAMNWG"/>
<sequence>MTLPRLFVFVAMALAISAACLPHGAAKPIYRGVATNAWSGGCADINALSRMSWYYNWGLQPTANVASCHLGSRYVEFVPMVWGAGSVPNLVSKLPANTKHLLGFNEPNFASQANLSPRAAATEWKKVIAQLDAAGLTGKIKLGTPSAAPGGNIGPKEWFAQFFGNCTGCHFDFLCFHIYDCNAPWFDAGAVNYWLGQVKGFGLPIWLTEFDCPSNSVANELTWMERVLGSLDSDPHVERYAWFTARATNVGTAPSLLNSAAGSLTQVGAHYNSKGDRLTP</sequence>
<dbReference type="PROSITE" id="PS51257">
    <property type="entry name" value="PROKAR_LIPOPROTEIN"/>
    <property type="match status" value="1"/>
</dbReference>
<dbReference type="KEGG" id="acan:ACA1_222710"/>
<protein>
    <submittedName>
        <fullName evidence="3">Serine rich protein</fullName>
    </submittedName>
</protein>
<proteinExistence type="predicted"/>
<keyword evidence="1" id="KW-0732">Signal</keyword>
<dbReference type="AlphaFoldDB" id="L8GSM5"/>
<dbReference type="RefSeq" id="XP_004338018.1">
    <property type="nucleotide sequence ID" value="XM_004337970.1"/>
</dbReference>
<evidence type="ECO:0000313" key="3">
    <source>
        <dbReference type="EMBL" id="ELR16005.1"/>
    </source>
</evidence>
<dbReference type="GO" id="GO:0071966">
    <property type="term" value="P:fungal-type cell wall polysaccharide metabolic process"/>
    <property type="evidence" value="ECO:0007669"/>
    <property type="project" value="TreeGrafter"/>
</dbReference>
<dbReference type="VEuPathDB" id="AmoebaDB:ACA1_222710"/>
<dbReference type="InterPro" id="IPR017853">
    <property type="entry name" value="GH"/>
</dbReference>
<name>L8GSM5_ACACF</name>
<reference evidence="3 4" key="1">
    <citation type="journal article" date="2013" name="Genome Biol.">
        <title>Genome of Acanthamoeba castellanii highlights extensive lateral gene transfer and early evolution of tyrosine kinase signaling.</title>
        <authorList>
            <person name="Clarke M."/>
            <person name="Lohan A.J."/>
            <person name="Liu B."/>
            <person name="Lagkouvardos I."/>
            <person name="Roy S."/>
            <person name="Zafar N."/>
            <person name="Bertelli C."/>
            <person name="Schilde C."/>
            <person name="Kianianmomeni A."/>
            <person name="Burglin T.R."/>
            <person name="Frech C."/>
            <person name="Turcotte B."/>
            <person name="Kopec K.O."/>
            <person name="Synnott J.M."/>
            <person name="Choo C."/>
            <person name="Paponov I."/>
            <person name="Finkler A."/>
            <person name="Soon Heng Tan C."/>
            <person name="Hutchins A.P."/>
            <person name="Weinmeier T."/>
            <person name="Rattei T."/>
            <person name="Chu J.S."/>
            <person name="Gimenez G."/>
            <person name="Irimia M."/>
            <person name="Rigden D.J."/>
            <person name="Fitzpatrick D.A."/>
            <person name="Lorenzo-Morales J."/>
            <person name="Bateman A."/>
            <person name="Chiu C.H."/>
            <person name="Tang P."/>
            <person name="Hegemann P."/>
            <person name="Fromm H."/>
            <person name="Raoult D."/>
            <person name="Greub G."/>
            <person name="Miranda-Saavedra D."/>
            <person name="Chen N."/>
            <person name="Nash P."/>
            <person name="Ginger M.L."/>
            <person name="Horn M."/>
            <person name="Schaap P."/>
            <person name="Caler L."/>
            <person name="Loftus B."/>
        </authorList>
    </citation>
    <scope>NUCLEOTIDE SEQUENCE [LARGE SCALE GENOMIC DNA]</scope>
    <source>
        <strain evidence="3 4">Neff</strain>
    </source>
</reference>
<dbReference type="PANTHER" id="PTHR34154">
    <property type="entry name" value="ALKALI-SENSITIVE LINKAGE PROTEIN 1"/>
    <property type="match status" value="1"/>
</dbReference>
<dbReference type="OrthoDB" id="15846at2759"/>
<evidence type="ECO:0000256" key="1">
    <source>
        <dbReference type="SAM" id="SignalP"/>
    </source>
</evidence>
<evidence type="ECO:0000259" key="2">
    <source>
        <dbReference type="Pfam" id="PF11790"/>
    </source>
</evidence>
<dbReference type="Pfam" id="PF11790">
    <property type="entry name" value="Glyco_hydro_cc"/>
    <property type="match status" value="1"/>
</dbReference>
<dbReference type="GeneID" id="14916724"/>
<dbReference type="InterPro" id="IPR053183">
    <property type="entry name" value="ASL1"/>
</dbReference>
<dbReference type="SUPFAM" id="SSF51445">
    <property type="entry name" value="(Trans)glycosidases"/>
    <property type="match status" value="1"/>
</dbReference>
<evidence type="ECO:0000313" key="4">
    <source>
        <dbReference type="Proteomes" id="UP000011083"/>
    </source>
</evidence>
<dbReference type="EMBL" id="KB008010">
    <property type="protein sequence ID" value="ELR16005.1"/>
    <property type="molecule type" value="Genomic_DNA"/>
</dbReference>
<accession>L8GSM5</accession>
<dbReference type="Proteomes" id="UP000011083">
    <property type="component" value="Unassembled WGS sequence"/>
</dbReference>
<feature type="domain" description="Asl1-like glycosyl hydrolase catalytic" evidence="2">
    <location>
        <begin position="46"/>
        <end position="271"/>
    </location>
</feature>
<dbReference type="InterPro" id="IPR024655">
    <property type="entry name" value="Asl1_glyco_hydro_catalytic"/>
</dbReference>
<organism evidence="3 4">
    <name type="scientific">Acanthamoeba castellanii (strain ATCC 30010 / Neff)</name>
    <dbReference type="NCBI Taxonomy" id="1257118"/>
    <lineage>
        <taxon>Eukaryota</taxon>
        <taxon>Amoebozoa</taxon>
        <taxon>Discosea</taxon>
        <taxon>Longamoebia</taxon>
        <taxon>Centramoebida</taxon>
        <taxon>Acanthamoebidae</taxon>
        <taxon>Acanthamoeba</taxon>
    </lineage>
</organism>
<keyword evidence="4" id="KW-1185">Reference proteome</keyword>
<feature type="signal peptide" evidence="1">
    <location>
        <begin position="1"/>
        <end position="26"/>
    </location>
</feature>
<feature type="chain" id="PRO_5003989802" evidence="1">
    <location>
        <begin position="27"/>
        <end position="280"/>
    </location>
</feature>
<dbReference type="PANTHER" id="PTHR34154:SF3">
    <property type="entry name" value="ALKALI-SENSITIVE LINKAGE PROTEIN 1"/>
    <property type="match status" value="1"/>
</dbReference>
<dbReference type="Gene3D" id="3.20.20.80">
    <property type="entry name" value="Glycosidases"/>
    <property type="match status" value="1"/>
</dbReference>